<keyword evidence="4 5" id="KW-0472">Membrane</keyword>
<feature type="transmembrane region" description="Helical" evidence="5">
    <location>
        <begin position="114"/>
        <end position="136"/>
    </location>
</feature>
<comment type="caution">
    <text evidence="7">The sequence shown here is derived from an EMBL/GenBank/DDBJ whole genome shotgun (WGS) entry which is preliminary data.</text>
</comment>
<keyword evidence="3 5" id="KW-1133">Transmembrane helix</keyword>
<dbReference type="GO" id="GO:0016020">
    <property type="term" value="C:membrane"/>
    <property type="evidence" value="ECO:0007669"/>
    <property type="project" value="UniProtKB-SubCell"/>
</dbReference>
<sequence>MLLAAAPQARVCCGSHAAARPAAQLRLQSARPAFRMSTGARRRSAGAAATPASHPVVAAAAAADGVQGDMVDAPSAANKNIVRLLAVSAVVAAAARGTAYLPTAGIAFVHLLAYGSWLGAIVWTTFIAGIVMFKNLPRQMFGRVQSKLFPLYFGLSAAASTIQLGVLAFAAANAPQKQFVLLGIGLASSLLNLLIVEPQCTRVMFQRYDLENASGPRDEGAIKALQKQFGKWHGISSLINLATLVVAVGHGWWLASLLTGILA</sequence>
<evidence type="ECO:0000256" key="2">
    <source>
        <dbReference type="ARBA" id="ARBA00022692"/>
    </source>
</evidence>
<name>A0A2P6VJT2_9CHLO</name>
<keyword evidence="2 5" id="KW-0812">Transmembrane</keyword>
<dbReference type="PANTHER" id="PTHR23241:SF102">
    <property type="entry name" value="LD23009P"/>
    <property type="match status" value="1"/>
</dbReference>
<dbReference type="Proteomes" id="UP000239649">
    <property type="component" value="Unassembled WGS sequence"/>
</dbReference>
<evidence type="ECO:0000256" key="5">
    <source>
        <dbReference type="SAM" id="Phobius"/>
    </source>
</evidence>
<evidence type="ECO:0000313" key="7">
    <source>
        <dbReference type="EMBL" id="PSC74334.1"/>
    </source>
</evidence>
<dbReference type="InterPro" id="IPR025423">
    <property type="entry name" value="TMEM205-like"/>
</dbReference>
<keyword evidence="8" id="KW-1185">Reference proteome</keyword>
<gene>
    <name evidence="7" type="ORF">C2E20_2509</name>
</gene>
<dbReference type="Pfam" id="PF13664">
    <property type="entry name" value="DUF4149"/>
    <property type="match status" value="1"/>
</dbReference>
<evidence type="ECO:0000313" key="8">
    <source>
        <dbReference type="Proteomes" id="UP000239649"/>
    </source>
</evidence>
<comment type="subcellular location">
    <subcellularLocation>
        <location evidence="1">Membrane</location>
    </subcellularLocation>
</comment>
<feature type="transmembrane region" description="Helical" evidence="5">
    <location>
        <begin position="84"/>
        <end position="108"/>
    </location>
</feature>
<feature type="transmembrane region" description="Helical" evidence="5">
    <location>
        <begin position="238"/>
        <end position="262"/>
    </location>
</feature>
<reference evidence="7 8" key="1">
    <citation type="journal article" date="2018" name="Plant J.">
        <title>Genome sequences of Chlorella sorokiniana UTEX 1602 and Micractinium conductrix SAG 241.80: implications to maltose excretion by a green alga.</title>
        <authorList>
            <person name="Arriola M.B."/>
            <person name="Velmurugan N."/>
            <person name="Zhang Y."/>
            <person name="Plunkett M.H."/>
            <person name="Hondzo H."/>
            <person name="Barney B.M."/>
        </authorList>
    </citation>
    <scope>NUCLEOTIDE SEQUENCE [LARGE SCALE GENOMIC DNA]</scope>
    <source>
        <strain evidence="7 8">SAG 241.80</strain>
    </source>
</reference>
<proteinExistence type="predicted"/>
<dbReference type="InterPro" id="IPR053009">
    <property type="entry name" value="Xanthocillin_Biosynth-Assoc"/>
</dbReference>
<accession>A0A2P6VJT2</accession>
<evidence type="ECO:0000256" key="4">
    <source>
        <dbReference type="ARBA" id="ARBA00023136"/>
    </source>
</evidence>
<evidence type="ECO:0000256" key="1">
    <source>
        <dbReference type="ARBA" id="ARBA00004370"/>
    </source>
</evidence>
<dbReference type="PANTHER" id="PTHR23241">
    <property type="entry name" value="LATE EMBRYOGENESIS ABUNDANT PLANTS LEA-RELATED"/>
    <property type="match status" value="1"/>
</dbReference>
<dbReference type="EMBL" id="LHPF02000005">
    <property type="protein sequence ID" value="PSC74334.1"/>
    <property type="molecule type" value="Genomic_DNA"/>
</dbReference>
<dbReference type="AlphaFoldDB" id="A0A2P6VJT2"/>
<feature type="transmembrane region" description="Helical" evidence="5">
    <location>
        <begin position="178"/>
        <end position="196"/>
    </location>
</feature>
<evidence type="ECO:0000259" key="6">
    <source>
        <dbReference type="Pfam" id="PF13664"/>
    </source>
</evidence>
<evidence type="ECO:0000256" key="3">
    <source>
        <dbReference type="ARBA" id="ARBA00022989"/>
    </source>
</evidence>
<feature type="transmembrane region" description="Helical" evidence="5">
    <location>
        <begin position="148"/>
        <end position="172"/>
    </location>
</feature>
<organism evidence="7 8">
    <name type="scientific">Micractinium conductrix</name>
    <dbReference type="NCBI Taxonomy" id="554055"/>
    <lineage>
        <taxon>Eukaryota</taxon>
        <taxon>Viridiplantae</taxon>
        <taxon>Chlorophyta</taxon>
        <taxon>core chlorophytes</taxon>
        <taxon>Trebouxiophyceae</taxon>
        <taxon>Chlorellales</taxon>
        <taxon>Chlorellaceae</taxon>
        <taxon>Chlorella clade</taxon>
        <taxon>Micractinium</taxon>
    </lineage>
</organism>
<feature type="domain" description="TMEM205-like" evidence="6">
    <location>
        <begin position="112"/>
        <end position="208"/>
    </location>
</feature>
<dbReference type="OrthoDB" id="1641132at2759"/>
<protein>
    <submittedName>
        <fullName evidence="7">Transmembrane 205</fullName>
    </submittedName>
</protein>